<proteinExistence type="predicted"/>
<feature type="compositionally biased region" description="Low complexity" evidence="1">
    <location>
        <begin position="530"/>
        <end position="541"/>
    </location>
</feature>
<comment type="caution">
    <text evidence="3">The sequence shown here is derived from an EMBL/GenBank/DDBJ whole genome shotgun (WGS) entry which is preliminary data.</text>
</comment>
<keyword evidence="4" id="KW-1185">Reference proteome</keyword>
<dbReference type="Proteomes" id="UP000237000">
    <property type="component" value="Unassembled WGS sequence"/>
</dbReference>
<sequence length="567" mass="61453">EAARVSRSIHESGDQGLQGTSARVFGDGFLSQVAARGVLTSQEHGALGLVGETARVSMPTPKQDYGDQGLKRTDPRVLHGAGSGSGYNQISSASLTSAAGPFKDGYTIVDSSLVGGNALRITVGGHDARRVPQQTRFSREALRSTDGGNDPQINASTAVGPSFAQVLSNPGTRAQAAHNVMNIAPESSRPSIKGNYVCVKVSENALQTRLELCKYSLIGRIFLSKGEIPWKLADHKFKLQSIWGLTSSWRLISLGRGFFHILLSSEVDKSKVWGMGSLNLKPGVLRLQPWQILSDLARGVGVPIRFDEMTLNGEFGHYARMLIDIDLSQPISDSLMVEVGSDCLFIPLEYERLPSFCSTCKFIGHEATNCRRVQKQAPLKEGVTKLERGRSRSRKAIYRPITKSPRADVPIAPKADVPIASKAYVPIDNSYSLLKKDAHGVLNLEDQGQIGSTSKGDKAGQRSSAKELENMENQNPKDKEELKVGTTNVSDNSAIIPDTLPLDKCNANISGEEQPKTQSQEKDSSSFQESTNDSLDTSDLSPTKVFASKDDGWQEVLSKKKKKASQA</sequence>
<protein>
    <recommendedName>
        <fullName evidence="2">Zinc knuckle CX2CX4HX4C domain-containing protein</fullName>
    </recommendedName>
</protein>
<dbReference type="OrthoDB" id="1436244at2759"/>
<dbReference type="PANTHER" id="PTHR31286">
    <property type="entry name" value="GLYCINE-RICH CELL WALL STRUCTURAL PROTEIN 1.8-LIKE"/>
    <property type="match status" value="1"/>
</dbReference>
<evidence type="ECO:0000313" key="4">
    <source>
        <dbReference type="Proteomes" id="UP000237000"/>
    </source>
</evidence>
<dbReference type="EMBL" id="JXTC01001050">
    <property type="protein sequence ID" value="PON33061.1"/>
    <property type="molecule type" value="Genomic_DNA"/>
</dbReference>
<dbReference type="AlphaFoldDB" id="A0A2P5A949"/>
<feature type="non-terminal residue" evidence="3">
    <location>
        <position position="567"/>
    </location>
</feature>
<organism evidence="3 4">
    <name type="scientific">Trema orientale</name>
    <name type="common">Charcoal tree</name>
    <name type="synonym">Celtis orientalis</name>
    <dbReference type="NCBI Taxonomy" id="63057"/>
    <lineage>
        <taxon>Eukaryota</taxon>
        <taxon>Viridiplantae</taxon>
        <taxon>Streptophyta</taxon>
        <taxon>Embryophyta</taxon>
        <taxon>Tracheophyta</taxon>
        <taxon>Spermatophyta</taxon>
        <taxon>Magnoliopsida</taxon>
        <taxon>eudicotyledons</taxon>
        <taxon>Gunneridae</taxon>
        <taxon>Pentapetalae</taxon>
        <taxon>rosids</taxon>
        <taxon>fabids</taxon>
        <taxon>Rosales</taxon>
        <taxon>Cannabaceae</taxon>
        <taxon>Trema</taxon>
    </lineage>
</organism>
<dbReference type="InParanoid" id="A0A2P5A949"/>
<feature type="compositionally biased region" description="Basic and acidic residues" evidence="1">
    <location>
        <begin position="513"/>
        <end position="524"/>
    </location>
</feature>
<dbReference type="Pfam" id="PF14392">
    <property type="entry name" value="zf-CCHC_4"/>
    <property type="match status" value="1"/>
</dbReference>
<dbReference type="PANTHER" id="PTHR31286:SF60">
    <property type="entry name" value="PROTEIN, PUTATIVE-RELATED"/>
    <property type="match status" value="1"/>
</dbReference>
<dbReference type="InterPro" id="IPR025836">
    <property type="entry name" value="Zn_knuckle_CX2CX4HX4C"/>
</dbReference>
<evidence type="ECO:0000259" key="2">
    <source>
        <dbReference type="Pfam" id="PF14392"/>
    </source>
</evidence>
<gene>
    <name evidence="3" type="ORF">TorRG33x02_355600</name>
</gene>
<reference evidence="4" key="1">
    <citation type="submission" date="2016-06" db="EMBL/GenBank/DDBJ databases">
        <title>Parallel loss of symbiosis genes in relatives of nitrogen-fixing non-legume Parasponia.</title>
        <authorList>
            <person name="Van Velzen R."/>
            <person name="Holmer R."/>
            <person name="Bu F."/>
            <person name="Rutten L."/>
            <person name="Van Zeijl A."/>
            <person name="Liu W."/>
            <person name="Santuari L."/>
            <person name="Cao Q."/>
            <person name="Sharma T."/>
            <person name="Shen D."/>
            <person name="Roswanjaya Y."/>
            <person name="Wardhani T."/>
            <person name="Kalhor M.S."/>
            <person name="Jansen J."/>
            <person name="Van den Hoogen J."/>
            <person name="Gungor B."/>
            <person name="Hartog M."/>
            <person name="Hontelez J."/>
            <person name="Verver J."/>
            <person name="Yang W.-C."/>
            <person name="Schijlen E."/>
            <person name="Repin R."/>
            <person name="Schilthuizen M."/>
            <person name="Schranz E."/>
            <person name="Heidstra R."/>
            <person name="Miyata K."/>
            <person name="Fedorova E."/>
            <person name="Kohlen W."/>
            <person name="Bisseling T."/>
            <person name="Smit S."/>
            <person name="Geurts R."/>
        </authorList>
    </citation>
    <scope>NUCLEOTIDE SEQUENCE [LARGE SCALE GENOMIC DNA]</scope>
    <source>
        <strain evidence="4">cv. RG33-2</strain>
    </source>
</reference>
<feature type="region of interest" description="Disordered" evidence="1">
    <location>
        <begin position="446"/>
        <end position="567"/>
    </location>
</feature>
<evidence type="ECO:0000256" key="1">
    <source>
        <dbReference type="SAM" id="MobiDB-lite"/>
    </source>
</evidence>
<feature type="compositionally biased region" description="Basic and acidic residues" evidence="1">
    <location>
        <begin position="455"/>
        <end position="483"/>
    </location>
</feature>
<feature type="non-terminal residue" evidence="3">
    <location>
        <position position="1"/>
    </location>
</feature>
<dbReference type="InterPro" id="IPR040256">
    <property type="entry name" value="At4g02000-like"/>
</dbReference>
<feature type="domain" description="Zinc knuckle CX2CX4HX4C" evidence="2">
    <location>
        <begin position="327"/>
        <end position="371"/>
    </location>
</feature>
<feature type="region of interest" description="Disordered" evidence="1">
    <location>
        <begin position="58"/>
        <end position="85"/>
    </location>
</feature>
<evidence type="ECO:0000313" key="3">
    <source>
        <dbReference type="EMBL" id="PON33061.1"/>
    </source>
</evidence>
<accession>A0A2P5A949</accession>
<name>A0A2P5A949_TREOI</name>
<dbReference type="STRING" id="63057.A0A2P5A949"/>